<feature type="transmembrane region" description="Helical" evidence="7">
    <location>
        <begin position="142"/>
        <end position="163"/>
    </location>
</feature>
<comment type="subcellular location">
    <subcellularLocation>
        <location evidence="1 7">Cell membrane</location>
        <topology evidence="1 7">Multi-pass membrane protein</topology>
    </subcellularLocation>
</comment>
<dbReference type="PANTHER" id="PTHR32243:SF18">
    <property type="entry name" value="INNER MEMBRANE ABC TRANSPORTER PERMEASE PROTEIN YCJP"/>
    <property type="match status" value="1"/>
</dbReference>
<dbReference type="InterPro" id="IPR000515">
    <property type="entry name" value="MetI-like"/>
</dbReference>
<dbReference type="GO" id="GO:0005886">
    <property type="term" value="C:plasma membrane"/>
    <property type="evidence" value="ECO:0007669"/>
    <property type="project" value="UniProtKB-SubCell"/>
</dbReference>
<dbReference type="PANTHER" id="PTHR32243">
    <property type="entry name" value="MALTOSE TRANSPORT SYSTEM PERMEASE-RELATED"/>
    <property type="match status" value="1"/>
</dbReference>
<dbReference type="Gene3D" id="1.10.3720.10">
    <property type="entry name" value="MetI-like"/>
    <property type="match status" value="1"/>
</dbReference>
<name>A0A841BZE5_9ACTN</name>
<keyword evidence="5 7" id="KW-1133">Transmembrane helix</keyword>
<dbReference type="RefSeq" id="WP_221470659.1">
    <property type="nucleotide sequence ID" value="NZ_JACHMN010000003.1"/>
</dbReference>
<keyword evidence="6 7" id="KW-0472">Membrane</keyword>
<dbReference type="InterPro" id="IPR035906">
    <property type="entry name" value="MetI-like_sf"/>
</dbReference>
<organism evidence="9 10">
    <name type="scientific">Allocatelliglobosispora scoriae</name>
    <dbReference type="NCBI Taxonomy" id="643052"/>
    <lineage>
        <taxon>Bacteria</taxon>
        <taxon>Bacillati</taxon>
        <taxon>Actinomycetota</taxon>
        <taxon>Actinomycetes</taxon>
        <taxon>Micromonosporales</taxon>
        <taxon>Micromonosporaceae</taxon>
        <taxon>Allocatelliglobosispora</taxon>
    </lineage>
</organism>
<dbReference type="SUPFAM" id="SSF161098">
    <property type="entry name" value="MetI-like"/>
    <property type="match status" value="1"/>
</dbReference>
<evidence type="ECO:0000256" key="7">
    <source>
        <dbReference type="RuleBase" id="RU363032"/>
    </source>
</evidence>
<dbReference type="Proteomes" id="UP000587527">
    <property type="component" value="Unassembled WGS sequence"/>
</dbReference>
<keyword evidence="3" id="KW-1003">Cell membrane</keyword>
<evidence type="ECO:0000256" key="2">
    <source>
        <dbReference type="ARBA" id="ARBA00022448"/>
    </source>
</evidence>
<feature type="transmembrane region" description="Helical" evidence="7">
    <location>
        <begin position="78"/>
        <end position="101"/>
    </location>
</feature>
<gene>
    <name evidence="9" type="ORF">F4553_007961</name>
</gene>
<keyword evidence="2 7" id="KW-0813">Transport</keyword>
<feature type="transmembrane region" description="Helical" evidence="7">
    <location>
        <begin position="113"/>
        <end position="136"/>
    </location>
</feature>
<dbReference type="Pfam" id="PF00528">
    <property type="entry name" value="BPD_transp_1"/>
    <property type="match status" value="1"/>
</dbReference>
<reference evidence="9 10" key="1">
    <citation type="submission" date="2020-08" db="EMBL/GenBank/DDBJ databases">
        <title>Sequencing the genomes of 1000 actinobacteria strains.</title>
        <authorList>
            <person name="Klenk H.-P."/>
        </authorList>
    </citation>
    <scope>NUCLEOTIDE SEQUENCE [LARGE SCALE GENOMIC DNA]</scope>
    <source>
        <strain evidence="9 10">DSM 45362</strain>
    </source>
</reference>
<dbReference type="PROSITE" id="PS50928">
    <property type="entry name" value="ABC_TM1"/>
    <property type="match status" value="1"/>
</dbReference>
<accession>A0A841BZE5</accession>
<dbReference type="InterPro" id="IPR050901">
    <property type="entry name" value="BP-dep_ABC_trans_perm"/>
</dbReference>
<feature type="domain" description="ABC transmembrane type-1" evidence="8">
    <location>
        <begin position="78"/>
        <end position="271"/>
    </location>
</feature>
<evidence type="ECO:0000256" key="6">
    <source>
        <dbReference type="ARBA" id="ARBA00023136"/>
    </source>
</evidence>
<feature type="transmembrane region" description="Helical" evidence="7">
    <location>
        <begin position="194"/>
        <end position="212"/>
    </location>
</feature>
<dbReference type="CDD" id="cd06261">
    <property type="entry name" value="TM_PBP2"/>
    <property type="match status" value="1"/>
</dbReference>
<proteinExistence type="inferred from homology"/>
<comment type="caution">
    <text evidence="9">The sequence shown here is derived from an EMBL/GenBank/DDBJ whole genome shotgun (WGS) entry which is preliminary data.</text>
</comment>
<feature type="transmembrane region" description="Helical" evidence="7">
    <location>
        <begin position="20"/>
        <end position="40"/>
    </location>
</feature>
<feature type="transmembrane region" description="Helical" evidence="7">
    <location>
        <begin position="250"/>
        <end position="271"/>
    </location>
</feature>
<evidence type="ECO:0000256" key="1">
    <source>
        <dbReference type="ARBA" id="ARBA00004651"/>
    </source>
</evidence>
<evidence type="ECO:0000313" key="10">
    <source>
        <dbReference type="Proteomes" id="UP000587527"/>
    </source>
</evidence>
<comment type="similarity">
    <text evidence="7">Belongs to the binding-protein-dependent transport system permease family.</text>
</comment>
<keyword evidence="10" id="KW-1185">Reference proteome</keyword>
<evidence type="ECO:0000256" key="4">
    <source>
        <dbReference type="ARBA" id="ARBA00022692"/>
    </source>
</evidence>
<keyword evidence="4 7" id="KW-0812">Transmembrane</keyword>
<evidence type="ECO:0000256" key="5">
    <source>
        <dbReference type="ARBA" id="ARBA00022989"/>
    </source>
</evidence>
<evidence type="ECO:0000259" key="8">
    <source>
        <dbReference type="PROSITE" id="PS50928"/>
    </source>
</evidence>
<dbReference type="GO" id="GO:0055085">
    <property type="term" value="P:transmembrane transport"/>
    <property type="evidence" value="ECO:0007669"/>
    <property type="project" value="InterPro"/>
</dbReference>
<protein>
    <submittedName>
        <fullName evidence="9">Multiple sugar transport system permease protein</fullName>
    </submittedName>
</protein>
<sequence>MTTPTPRRLRRPDWLPAAAFWTVFGLLALLFVAPLGWLLLASVKTSAEFAQTPPTLLPSSPSLENYRRLLDAGLARNVLNSALVTLGTVVAASVVSVLAGYGFARFRFRFRGVLFLIVLSTLMIPFQSIVPSLYVILDDLNLTNSLAGLVLVYTVFAIPFGIFTMRAAFAAVPAAVEEAAIVDGAGPFATLRRVLLPIVAPGVATVALYAFFTAWNEFLAALIFTTRQEQYTLPVVLANLQSGAGGTLNWGVLETGAVVSAVPCVVIFLILQRYYVAGLTGGAVKE</sequence>
<dbReference type="AlphaFoldDB" id="A0A841BZE5"/>
<keyword evidence="9" id="KW-0762">Sugar transport</keyword>
<dbReference type="EMBL" id="JACHMN010000003">
    <property type="protein sequence ID" value="MBB5874527.1"/>
    <property type="molecule type" value="Genomic_DNA"/>
</dbReference>
<evidence type="ECO:0000256" key="3">
    <source>
        <dbReference type="ARBA" id="ARBA00022475"/>
    </source>
</evidence>
<evidence type="ECO:0000313" key="9">
    <source>
        <dbReference type="EMBL" id="MBB5874527.1"/>
    </source>
</evidence>